<dbReference type="Gene3D" id="3.30.590.10">
    <property type="entry name" value="Glutamine synthetase/guanido kinase, catalytic domain"/>
    <property type="match status" value="1"/>
</dbReference>
<dbReference type="AlphaFoldDB" id="A0A9D1GUB8"/>
<dbReference type="Gene3D" id="1.20.120.1560">
    <property type="match status" value="1"/>
</dbReference>
<dbReference type="PANTHER" id="PTHR42974">
    <property type="entry name" value="GLUTAMINE SYNTHETASE"/>
    <property type="match status" value="1"/>
</dbReference>
<dbReference type="Pfam" id="PF12437">
    <property type="entry name" value="GSIII_N"/>
    <property type="match status" value="1"/>
</dbReference>
<dbReference type="InterPro" id="IPR052725">
    <property type="entry name" value="GS_Type-3"/>
</dbReference>
<dbReference type="InterPro" id="IPR014746">
    <property type="entry name" value="Gln_synth/guanido_kin_cat_dom"/>
</dbReference>
<dbReference type="InterPro" id="IPR008147">
    <property type="entry name" value="Gln_synt_N"/>
</dbReference>
<name>A0A9D1GUB8_9FIRM</name>
<organism evidence="6 7">
    <name type="scientific">Candidatus Faeciplasma pullistercoris</name>
    <dbReference type="NCBI Taxonomy" id="2840800"/>
    <lineage>
        <taxon>Bacteria</taxon>
        <taxon>Bacillati</taxon>
        <taxon>Bacillota</taxon>
        <taxon>Clostridia</taxon>
        <taxon>Eubacteriales</taxon>
        <taxon>Oscillospiraceae</taxon>
        <taxon>Oscillospiraceae incertae sedis</taxon>
        <taxon>Candidatus Faeciplasma</taxon>
    </lineage>
</organism>
<evidence type="ECO:0000259" key="5">
    <source>
        <dbReference type="PROSITE" id="PS51987"/>
    </source>
</evidence>
<evidence type="ECO:0000256" key="2">
    <source>
        <dbReference type="RuleBase" id="RU000384"/>
    </source>
</evidence>
<dbReference type="GO" id="GO:0004356">
    <property type="term" value="F:glutamine synthetase activity"/>
    <property type="evidence" value="ECO:0007669"/>
    <property type="project" value="InterPro"/>
</dbReference>
<feature type="domain" description="GS catalytic" evidence="5">
    <location>
        <begin position="156"/>
        <end position="587"/>
    </location>
</feature>
<evidence type="ECO:0000313" key="7">
    <source>
        <dbReference type="Proteomes" id="UP000824136"/>
    </source>
</evidence>
<comment type="caution">
    <text evidence="6">The sequence shown here is derived from an EMBL/GenBank/DDBJ whole genome shotgun (WGS) entry which is preliminary data.</text>
</comment>
<keyword evidence="3" id="KW-0175">Coiled coil</keyword>
<dbReference type="GO" id="GO:0006542">
    <property type="term" value="P:glutamine biosynthetic process"/>
    <property type="evidence" value="ECO:0007669"/>
    <property type="project" value="InterPro"/>
</dbReference>
<proteinExistence type="inferred from homology"/>
<dbReference type="InterPro" id="IPR022147">
    <property type="entry name" value="GSIII_N"/>
</dbReference>
<dbReference type="InterPro" id="IPR027303">
    <property type="entry name" value="Gln_synth_gly_rich_site"/>
</dbReference>
<protein>
    <submittedName>
        <fullName evidence="6">Glutamine synthetase III</fullName>
    </submittedName>
</protein>
<dbReference type="SUPFAM" id="SSF55931">
    <property type="entry name" value="Glutamine synthetase/guanido kinase"/>
    <property type="match status" value="1"/>
</dbReference>
<dbReference type="InterPro" id="IPR040577">
    <property type="entry name" value="Gln-synt_C"/>
</dbReference>
<comment type="similarity">
    <text evidence="1 2">Belongs to the glutamine synthetase family.</text>
</comment>
<evidence type="ECO:0000256" key="1">
    <source>
        <dbReference type="PROSITE-ProRule" id="PRU01330"/>
    </source>
</evidence>
<dbReference type="PANTHER" id="PTHR42974:SF1">
    <property type="entry name" value="TYPE-3 GLUTAMINE SYNTHETASE"/>
    <property type="match status" value="1"/>
</dbReference>
<feature type="domain" description="GS beta-grasp" evidence="4">
    <location>
        <begin position="62"/>
        <end position="151"/>
    </location>
</feature>
<dbReference type="SMART" id="SM01230">
    <property type="entry name" value="Gln-synt_C"/>
    <property type="match status" value="1"/>
</dbReference>
<dbReference type="PROSITE" id="PS51987">
    <property type="entry name" value="GS_CATALYTIC"/>
    <property type="match status" value="1"/>
</dbReference>
<reference evidence="6" key="1">
    <citation type="submission" date="2020-10" db="EMBL/GenBank/DDBJ databases">
        <authorList>
            <person name="Gilroy R."/>
        </authorList>
    </citation>
    <scope>NUCLEOTIDE SEQUENCE</scope>
    <source>
        <strain evidence="6">CHK33-4379</strain>
    </source>
</reference>
<sequence>MSKVTEIFGTKVFDDRVMKANLPTDIYRSLKKTIDEGAKLDIDVADAVADAMKDWAIANGATHFTHWFQPLTGITAEKHDAFISPAPDGRVIMEFSGKELIKGEPDASSFPSGGLRATFEARGYTAWDPTSYAFIKDSTLCIPTAFCSYGGEALDKKTPLLRSMEALNKQALRILKLFGNDTVKCVRTSVGPEQEYFLVPKELYEKRKDLVFTGRTLFGAKPPKGQELDDHYFGAIKPRVAEYMKDLNEELWKLGILAKTQHNEVAPSQHELAPIYSTTNIATDHNQLTMEIMQKVAARHGLVCLLHEKPFAGVNGSGKHNNWSISTDTGVNLLTPGETPYENAQFLIFLCAVIKAVDDYQDLLRLSVATAGNDHRLGANEAPPAVVSMFLGDELTAVLDAIENDTPYNGAEKTVMKLGVHVLPRFTRDTTDRNRTSPFAFTGNKFEFRMLGSSNSIACANIMLNAAVAESLKIYADRLEGAEDFESALHAMIKKTIKDHKRIIFNGNGYDDAWIKEATEVRGLLNLKTTPDCMPRLLDKKNVDMLTSHKVFSVAELHSRCDIMLDNYCKSVNIEANTMVDMARKQIMPAIEAYVSDLAKACTRKLAVSDKISIKTEKGLIEKLSALTDKIDEATEALEEAIASYKKITDVTEASYRIRDDILPKMDALRAPCDEAETLTAEKYWPFPTYDKLLFGV</sequence>
<reference evidence="6" key="2">
    <citation type="journal article" date="2021" name="PeerJ">
        <title>Extensive microbial diversity within the chicken gut microbiome revealed by metagenomics and culture.</title>
        <authorList>
            <person name="Gilroy R."/>
            <person name="Ravi A."/>
            <person name="Getino M."/>
            <person name="Pursley I."/>
            <person name="Horton D.L."/>
            <person name="Alikhan N.F."/>
            <person name="Baker D."/>
            <person name="Gharbi K."/>
            <person name="Hall N."/>
            <person name="Watson M."/>
            <person name="Adriaenssens E.M."/>
            <person name="Foster-Nyarko E."/>
            <person name="Jarju S."/>
            <person name="Secka A."/>
            <person name="Antonio M."/>
            <person name="Oren A."/>
            <person name="Chaudhuri R.R."/>
            <person name="La Ragione R."/>
            <person name="Hildebrand F."/>
            <person name="Pallen M.J."/>
        </authorList>
    </citation>
    <scope>NUCLEOTIDE SEQUENCE</scope>
    <source>
        <strain evidence="6">CHK33-4379</strain>
    </source>
</reference>
<dbReference type="Proteomes" id="UP000824136">
    <property type="component" value="Unassembled WGS sequence"/>
</dbReference>
<evidence type="ECO:0000313" key="6">
    <source>
        <dbReference type="EMBL" id="HIT58893.1"/>
    </source>
</evidence>
<dbReference type="InterPro" id="IPR008146">
    <property type="entry name" value="Gln_synth_cat_dom"/>
</dbReference>
<dbReference type="PROSITE" id="PS00181">
    <property type="entry name" value="GLNA_ATP"/>
    <property type="match status" value="1"/>
</dbReference>
<dbReference type="PROSITE" id="PS51986">
    <property type="entry name" value="GS_BETA_GRASP"/>
    <property type="match status" value="1"/>
</dbReference>
<feature type="coiled-coil region" evidence="3">
    <location>
        <begin position="617"/>
        <end position="651"/>
    </location>
</feature>
<evidence type="ECO:0000256" key="3">
    <source>
        <dbReference type="SAM" id="Coils"/>
    </source>
</evidence>
<dbReference type="EMBL" id="DVLL01000016">
    <property type="protein sequence ID" value="HIT58893.1"/>
    <property type="molecule type" value="Genomic_DNA"/>
</dbReference>
<evidence type="ECO:0000259" key="4">
    <source>
        <dbReference type="PROSITE" id="PS51986"/>
    </source>
</evidence>
<dbReference type="Pfam" id="PF00120">
    <property type="entry name" value="Gln-synt_C"/>
    <property type="match status" value="1"/>
</dbReference>
<gene>
    <name evidence="6" type="ORF">IAC39_04180</name>
</gene>
<accession>A0A9D1GUB8</accession>
<dbReference type="Pfam" id="PF18318">
    <property type="entry name" value="Gln-synt_C-ter"/>
    <property type="match status" value="1"/>
</dbReference>